<dbReference type="EMBL" id="LK996018">
    <property type="protein sequence ID" value="CDV96355.1"/>
    <property type="molecule type" value="Genomic_DNA"/>
</dbReference>
<dbReference type="RefSeq" id="WP_208926864.1">
    <property type="nucleotide sequence ID" value="NZ_LK996018.1"/>
</dbReference>
<sequence>MTYDYEVTLISQSYGEDEIGNQIPIEVETDILCGKKSVVRTEFYKAAAEGLRPEIALVIHPYEYSGQKKVRFEDAEYKVIRAYEVNMEEMELTCEKVIGNG</sequence>
<name>A0A098AU87_DESHA</name>
<protein>
    <submittedName>
        <fullName evidence="1">Gp16_SPP1: putative phage head-tail adaptor</fullName>
    </submittedName>
</protein>
<dbReference type="AlphaFoldDB" id="A0A098AU87"/>
<dbReference type="NCBIfam" id="TIGR01563">
    <property type="entry name" value="gp16_SPP1"/>
    <property type="match status" value="1"/>
</dbReference>
<dbReference type="InterPro" id="IPR008767">
    <property type="entry name" value="Phage_SPP1_head-tail_adaptor"/>
</dbReference>
<accession>A0A098AU87</accession>
<evidence type="ECO:0000313" key="1">
    <source>
        <dbReference type="EMBL" id="CDV96355.1"/>
    </source>
</evidence>
<gene>
    <name evidence="1" type="ORF">DPCES_5357</name>
</gene>
<reference evidence="1" key="1">
    <citation type="submission" date="2014-07" db="EMBL/GenBank/DDBJ databases">
        <authorList>
            <person name="Hornung V.Bastian."/>
        </authorList>
    </citation>
    <scope>NUCLEOTIDE SEQUENCE</scope>
    <source>
        <strain evidence="1">PCE-S</strain>
    </source>
</reference>
<dbReference type="PATRIC" id="fig|49338.4.peg.5767"/>
<organism evidence="1">
    <name type="scientific">Desulfitobacterium hafniense</name>
    <name type="common">Desulfitobacterium frappieri</name>
    <dbReference type="NCBI Taxonomy" id="49338"/>
    <lineage>
        <taxon>Bacteria</taxon>
        <taxon>Bacillati</taxon>
        <taxon>Bacillota</taxon>
        <taxon>Clostridia</taxon>
        <taxon>Eubacteriales</taxon>
        <taxon>Desulfitobacteriaceae</taxon>
        <taxon>Desulfitobacterium</taxon>
    </lineage>
</organism>
<proteinExistence type="predicted"/>